<dbReference type="GO" id="GO:0016798">
    <property type="term" value="F:hydrolase activity, acting on glycosyl bonds"/>
    <property type="evidence" value="ECO:0007669"/>
    <property type="project" value="UniProtKB-KW"/>
</dbReference>
<dbReference type="InterPro" id="IPR017853">
    <property type="entry name" value="GH"/>
</dbReference>
<name>A0ABW5S1B6_9BACL</name>
<keyword evidence="1" id="KW-0326">Glycosidase</keyword>
<keyword evidence="1" id="KW-0378">Hydrolase</keyword>
<organism evidence="1 2">
    <name type="scientific">Sporolactobacillus shoreicorticis</name>
    <dbReference type="NCBI Taxonomy" id="1923877"/>
    <lineage>
        <taxon>Bacteria</taxon>
        <taxon>Bacillati</taxon>
        <taxon>Bacillota</taxon>
        <taxon>Bacilli</taxon>
        <taxon>Bacillales</taxon>
        <taxon>Sporolactobacillaceae</taxon>
        <taxon>Sporolactobacillus</taxon>
    </lineage>
</organism>
<keyword evidence="2" id="KW-1185">Reference proteome</keyword>
<dbReference type="InterPro" id="IPR002252">
    <property type="entry name" value="Glyco_hydro_36"/>
</dbReference>
<dbReference type="SUPFAM" id="SSF51445">
    <property type="entry name" value="(Trans)glycosidases"/>
    <property type="match status" value="1"/>
</dbReference>
<dbReference type="EMBL" id="JBHUMQ010000015">
    <property type="protein sequence ID" value="MFD2693139.1"/>
    <property type="molecule type" value="Genomic_DNA"/>
</dbReference>
<sequence length="699" mass="80891">MASILNSYTFGDMNIDYLLYESGNVEWIIYPAEMNDRVRLPERKKHDGIVQIKLVGDDYPKGFVTGTTMRNSQTTRDLHYRKQEKYENEEAVRIDTVLEDRHGNRVTHHATWYKGYPVIASAVTFENCIDQLQKIEMLSSFSLSNLSPFNHENQPGNLFLSRLRSKWGMEGRLERKSIEYYQLEPSWKPSGAGIEKYGQIGSMPVRGYFPYFCVEDEQHQVAWAGQLAHPGSWQIEWYRLDEDLCVSGGLADRDYGQWLKTIRSGESFTTPTALLTVCSGDLDDASDRLTAFQKRALKLREQPNEQKLPVMFNEFCTTWGNPTEATITRDLERLKDKKIDYYIIDAGWYADQTLGWERNMGEWEVNPQQFPNGIDLVVQKIKEAKLVPGIWFEVETVGRDASVFTLIDHLLKKDGVPITTGDRRFWDMRDPWVRDYLRKKIINFIQNGHFGYLKIDYNDNFGVGFDHADSLGEGNREQLSATQDFFREIHQQCPELVIENCSSGGHRLEPSMISLTDISSFSDAHETVSIPIIAANLHRVMLPQQSLVWAVLRKNDTKQRIFYSLINTFLGRMCLSGDIHELNSDQWKTIEDGIQFYNKIKPIVRDGKTYRYGKPVLSYRNPVGTQGIVRYHTEKKEALIIVHCFKEGRRIHLPLNFKKYTLIDSFGQNQQIKIEENEFGIEFTFSEDYQAVALIISET</sequence>
<dbReference type="EC" id="3.2.1.-" evidence="1"/>
<evidence type="ECO:0000313" key="1">
    <source>
        <dbReference type="EMBL" id="MFD2693139.1"/>
    </source>
</evidence>
<gene>
    <name evidence="1" type="ORF">ACFSUE_05775</name>
</gene>
<dbReference type="Gene3D" id="3.20.20.70">
    <property type="entry name" value="Aldolase class I"/>
    <property type="match status" value="1"/>
</dbReference>
<dbReference type="PRINTS" id="PR00743">
    <property type="entry name" value="GLHYDRLASE36"/>
</dbReference>
<proteinExistence type="predicted"/>
<protein>
    <submittedName>
        <fullName evidence="1">Glycoside hydrolase family 36 protein</fullName>
        <ecNumber evidence="1">3.2.1.-</ecNumber>
    </submittedName>
</protein>
<dbReference type="Proteomes" id="UP001597399">
    <property type="component" value="Unassembled WGS sequence"/>
</dbReference>
<comment type="caution">
    <text evidence="1">The sequence shown here is derived from an EMBL/GenBank/DDBJ whole genome shotgun (WGS) entry which is preliminary data.</text>
</comment>
<reference evidence="2" key="1">
    <citation type="journal article" date="2019" name="Int. J. Syst. Evol. Microbiol.">
        <title>The Global Catalogue of Microorganisms (GCM) 10K type strain sequencing project: providing services to taxonomists for standard genome sequencing and annotation.</title>
        <authorList>
            <consortium name="The Broad Institute Genomics Platform"/>
            <consortium name="The Broad Institute Genome Sequencing Center for Infectious Disease"/>
            <person name="Wu L."/>
            <person name="Ma J."/>
        </authorList>
    </citation>
    <scope>NUCLEOTIDE SEQUENCE [LARGE SCALE GENOMIC DNA]</scope>
    <source>
        <strain evidence="2">TISTR 2466</strain>
    </source>
</reference>
<dbReference type="InterPro" id="IPR038417">
    <property type="entry name" value="Alpga-gal_N_sf"/>
</dbReference>
<dbReference type="Gene3D" id="2.70.98.60">
    <property type="entry name" value="alpha-galactosidase from lactobacil brevis"/>
    <property type="match status" value="1"/>
</dbReference>
<accession>A0ABW5S1B6</accession>
<dbReference type="RefSeq" id="WP_253058440.1">
    <property type="nucleotide sequence ID" value="NZ_JAMXWM010000002.1"/>
</dbReference>
<evidence type="ECO:0000313" key="2">
    <source>
        <dbReference type="Proteomes" id="UP001597399"/>
    </source>
</evidence>
<dbReference type="CDD" id="cd14791">
    <property type="entry name" value="GH36"/>
    <property type="match status" value="1"/>
</dbReference>
<dbReference type="InterPro" id="IPR013785">
    <property type="entry name" value="Aldolase_TIM"/>
</dbReference>
<dbReference type="Pfam" id="PF02065">
    <property type="entry name" value="Melibiase"/>
    <property type="match status" value="1"/>
</dbReference>